<dbReference type="GO" id="GO:0016791">
    <property type="term" value="F:phosphatase activity"/>
    <property type="evidence" value="ECO:0007669"/>
    <property type="project" value="TreeGrafter"/>
</dbReference>
<name>A0A6J7U8E1_9ZZZZ</name>
<gene>
    <name evidence="1" type="ORF">UFOPK4347_00326</name>
</gene>
<dbReference type="EMBL" id="CAFBQU010000005">
    <property type="protein sequence ID" value="CAB5060907.1"/>
    <property type="molecule type" value="Genomic_DNA"/>
</dbReference>
<accession>A0A6J7U8E1</accession>
<dbReference type="PANTHER" id="PTHR19288">
    <property type="entry name" value="4-NITROPHENYLPHOSPHATASE-RELATED"/>
    <property type="match status" value="1"/>
</dbReference>
<protein>
    <submittedName>
        <fullName evidence="1">Unannotated protein</fullName>
    </submittedName>
</protein>
<organism evidence="1">
    <name type="scientific">freshwater metagenome</name>
    <dbReference type="NCBI Taxonomy" id="449393"/>
    <lineage>
        <taxon>unclassified sequences</taxon>
        <taxon>metagenomes</taxon>
        <taxon>ecological metagenomes</taxon>
    </lineage>
</organism>
<dbReference type="InterPro" id="IPR006357">
    <property type="entry name" value="HAD-SF_hydro_IIA"/>
</dbReference>
<dbReference type="SUPFAM" id="SSF56784">
    <property type="entry name" value="HAD-like"/>
    <property type="match status" value="1"/>
</dbReference>
<dbReference type="Gene3D" id="3.40.50.1000">
    <property type="entry name" value="HAD superfamily/HAD-like"/>
    <property type="match status" value="2"/>
</dbReference>
<dbReference type="InterPro" id="IPR023214">
    <property type="entry name" value="HAD_sf"/>
</dbReference>
<evidence type="ECO:0000313" key="1">
    <source>
        <dbReference type="EMBL" id="CAB5060907.1"/>
    </source>
</evidence>
<dbReference type="GO" id="GO:0005737">
    <property type="term" value="C:cytoplasm"/>
    <property type="evidence" value="ECO:0007669"/>
    <property type="project" value="TreeGrafter"/>
</dbReference>
<dbReference type="PANTHER" id="PTHR19288:SF46">
    <property type="entry name" value="HALOACID DEHALOGENASE-LIKE HYDROLASE DOMAIN-CONTAINING PROTEIN 2"/>
    <property type="match status" value="1"/>
</dbReference>
<sequence length="287" mass="29889">MGATSKTEGVSGIIWSDLDGVIWRGASVISGVPESIATLRQAGWQVNFVTNNSSTRLADQEKKLGDMGIPAVGNVVTSAQAAASLIAPAERVLACSGPGVIEAVRNRGAQVVDVRDALTDTAFLPSSFDAVVVGMHRDFCFDFLHLGLSCLLAGARLIGTNDDATFPTETGILPGGGSLIASYVYASQLTATMAGKPHDAMAQLVRSLAGSTPAARQVMVGDRPDTDGAFAQRLGIAYAQVWSGVQEKCAGPIDGVSFHYTGNTFCDIATELLSSTNATDDLRQAHQ</sequence>
<dbReference type="NCBIfam" id="TIGR01460">
    <property type="entry name" value="HAD-SF-IIA"/>
    <property type="match status" value="1"/>
</dbReference>
<dbReference type="Pfam" id="PF13242">
    <property type="entry name" value="Hydrolase_like"/>
    <property type="match status" value="1"/>
</dbReference>
<dbReference type="AlphaFoldDB" id="A0A6J7U8E1"/>
<dbReference type="Pfam" id="PF13344">
    <property type="entry name" value="Hydrolase_6"/>
    <property type="match status" value="1"/>
</dbReference>
<reference evidence="1" key="1">
    <citation type="submission" date="2020-05" db="EMBL/GenBank/DDBJ databases">
        <authorList>
            <person name="Chiriac C."/>
            <person name="Salcher M."/>
            <person name="Ghai R."/>
            <person name="Kavagutti S V."/>
        </authorList>
    </citation>
    <scope>NUCLEOTIDE SEQUENCE</scope>
</reference>
<proteinExistence type="predicted"/>
<dbReference type="InterPro" id="IPR036412">
    <property type="entry name" value="HAD-like_sf"/>
</dbReference>